<dbReference type="GO" id="GO:0046863">
    <property type="term" value="F:ribulose-1,5-bisphosphate carboxylase/oxygenase activator activity"/>
    <property type="evidence" value="ECO:0007669"/>
    <property type="project" value="UniProtKB-UniRule"/>
</dbReference>
<keyword evidence="6" id="KW-0934">Plastid</keyword>
<dbReference type="Gene3D" id="1.10.8.1070">
    <property type="match status" value="1"/>
</dbReference>
<comment type="similarity">
    <text evidence="5 6">Belongs to the RuBisCO activase family.</text>
</comment>
<gene>
    <name evidence="9" type="ORF">CEUSTIGMA_g2300.t1</name>
</gene>
<dbReference type="InterPro" id="IPR027417">
    <property type="entry name" value="P-loop_NTPase"/>
</dbReference>
<evidence type="ECO:0000256" key="6">
    <source>
        <dbReference type="RuleBase" id="RU369045"/>
    </source>
</evidence>
<reference evidence="9 10" key="1">
    <citation type="submission" date="2017-08" db="EMBL/GenBank/DDBJ databases">
        <title>Acidophilic green algal genome provides insights into adaptation to an acidic environment.</title>
        <authorList>
            <person name="Hirooka S."/>
            <person name="Hirose Y."/>
            <person name="Kanesaki Y."/>
            <person name="Higuchi S."/>
            <person name="Fujiwara T."/>
            <person name="Onuma R."/>
            <person name="Era A."/>
            <person name="Ohbayashi R."/>
            <person name="Uzuka A."/>
            <person name="Nozaki H."/>
            <person name="Yoshikawa H."/>
            <person name="Miyagishima S.Y."/>
        </authorList>
    </citation>
    <scope>NUCLEOTIDE SEQUENCE [LARGE SCALE GENOMIC DNA]</scope>
    <source>
        <strain evidence="9 10">NIES-2499</strain>
    </source>
</reference>
<protein>
    <recommendedName>
        <fullName evidence="6">Ribulose bisphosphate carboxylase/oxygenase activase, chloroplastic</fullName>
        <shortName evidence="6">RA</shortName>
        <shortName evidence="6">RuBisCO activase</shortName>
    </recommendedName>
</protein>
<feature type="domain" description="Ribulose bisphosphate carboxylase/oxygenase activase AAA helical" evidence="8">
    <location>
        <begin position="313"/>
        <end position="413"/>
    </location>
</feature>
<comment type="caution">
    <text evidence="9">The sequence shown here is derived from an EMBL/GenBank/DDBJ whole genome shotgun (WGS) entry which is preliminary data.</text>
</comment>
<dbReference type="Proteomes" id="UP000232323">
    <property type="component" value="Unassembled WGS sequence"/>
</dbReference>
<evidence type="ECO:0000313" key="9">
    <source>
        <dbReference type="EMBL" id="GAX74854.1"/>
    </source>
</evidence>
<dbReference type="AlphaFoldDB" id="A0A250WVI8"/>
<dbReference type="GO" id="GO:0009570">
    <property type="term" value="C:chloroplast stroma"/>
    <property type="evidence" value="ECO:0007669"/>
    <property type="project" value="UniProtKB-SubCell"/>
</dbReference>
<dbReference type="PANTHER" id="PTHR32429">
    <property type="match status" value="1"/>
</dbReference>
<dbReference type="PANTHER" id="PTHR32429:SF11">
    <property type="entry name" value="RIBULOSE BISPHOSPHATE CARBOXYLASE_OXYGENASE ACTIVASE, CHLOROPLASTIC"/>
    <property type="match status" value="1"/>
</dbReference>
<dbReference type="Pfam" id="PF00004">
    <property type="entry name" value="AAA"/>
    <property type="match status" value="1"/>
</dbReference>
<dbReference type="GO" id="GO:0005524">
    <property type="term" value="F:ATP binding"/>
    <property type="evidence" value="ECO:0007669"/>
    <property type="project" value="UniProtKB-UniRule"/>
</dbReference>
<evidence type="ECO:0000259" key="8">
    <source>
        <dbReference type="Pfam" id="PF21228"/>
    </source>
</evidence>
<keyword evidence="3 6" id="KW-0067">ATP-binding</keyword>
<evidence type="ECO:0000313" key="10">
    <source>
        <dbReference type="Proteomes" id="UP000232323"/>
    </source>
</evidence>
<dbReference type="SUPFAM" id="SSF52540">
    <property type="entry name" value="P-loop containing nucleoside triphosphate hydrolases"/>
    <property type="match status" value="1"/>
</dbReference>
<dbReference type="EMBL" id="BEGY01000009">
    <property type="protein sequence ID" value="GAX74854.1"/>
    <property type="molecule type" value="Genomic_DNA"/>
</dbReference>
<evidence type="ECO:0000259" key="7">
    <source>
        <dbReference type="Pfam" id="PF00004"/>
    </source>
</evidence>
<dbReference type="InterPro" id="IPR044960">
    <property type="entry name" value="RCA-like"/>
</dbReference>
<dbReference type="OrthoDB" id="2014558at2759"/>
<feature type="domain" description="ATPase AAA-type core" evidence="7">
    <location>
        <begin position="161"/>
        <end position="303"/>
    </location>
</feature>
<comment type="function">
    <text evidence="4 6">Activation of RuBisCO (ribulose-1,5-bisphosphate carboxylase/oxygenase; EC 4.1.1.39) involves the ATP-dependent carboxylation of the epsilon-amino group of lysine leading to a carbamate structure.</text>
</comment>
<dbReference type="GO" id="GO:0016887">
    <property type="term" value="F:ATP hydrolysis activity"/>
    <property type="evidence" value="ECO:0007669"/>
    <property type="project" value="UniProtKB-UniRule"/>
</dbReference>
<dbReference type="InterPro" id="IPR048571">
    <property type="entry name" value="RuBisCO_activase_AAA_helical"/>
</dbReference>
<keyword evidence="2 6" id="KW-0547">Nucleotide-binding</keyword>
<keyword evidence="10" id="KW-1185">Reference proteome</keyword>
<evidence type="ECO:0000256" key="5">
    <source>
        <dbReference type="ARBA" id="ARBA00025781"/>
    </source>
</evidence>
<comment type="subcellular location">
    <subcellularLocation>
        <location evidence="1 6">Plastid</location>
        <location evidence="1 6">Chloroplast stroma</location>
    </subcellularLocation>
</comment>
<evidence type="ECO:0000256" key="1">
    <source>
        <dbReference type="ARBA" id="ARBA00004470"/>
    </source>
</evidence>
<dbReference type="InterPro" id="IPR003959">
    <property type="entry name" value="ATPase_AAA_core"/>
</dbReference>
<dbReference type="STRING" id="1157962.A0A250WVI8"/>
<dbReference type="Pfam" id="PF21228">
    <property type="entry name" value="RuBisCO_activase_AAA_helical"/>
    <property type="match status" value="1"/>
</dbReference>
<organism evidence="9 10">
    <name type="scientific">Chlamydomonas eustigma</name>
    <dbReference type="NCBI Taxonomy" id="1157962"/>
    <lineage>
        <taxon>Eukaryota</taxon>
        <taxon>Viridiplantae</taxon>
        <taxon>Chlorophyta</taxon>
        <taxon>core chlorophytes</taxon>
        <taxon>Chlorophyceae</taxon>
        <taxon>CS clade</taxon>
        <taxon>Chlamydomonadales</taxon>
        <taxon>Chlamydomonadaceae</taxon>
        <taxon>Chlamydomonas</taxon>
    </lineage>
</organism>
<name>A0A250WVI8_9CHLO</name>
<evidence type="ECO:0000256" key="3">
    <source>
        <dbReference type="ARBA" id="ARBA00022840"/>
    </source>
</evidence>
<accession>A0A250WVI8</accession>
<evidence type="ECO:0000256" key="4">
    <source>
        <dbReference type="ARBA" id="ARBA00025556"/>
    </source>
</evidence>
<proteinExistence type="inferred from homology"/>
<dbReference type="Gene3D" id="3.40.50.300">
    <property type="entry name" value="P-loop containing nucleotide triphosphate hydrolases"/>
    <property type="match status" value="1"/>
</dbReference>
<keyword evidence="6" id="KW-0150">Chloroplast</keyword>
<sequence length="440" mass="49754">MQFLRLHYIQQSTGFNKKTCIPTTPSTPGLARCAQKDTVQEAASSSGRKYQSSWGAREAGNDKDYLHNLGAAQNYNINIETGQTLAMGLDFHITGNFLGHKSDIADGSLRKYEFRTFSNIIGDYYVAPRFLEKIALHFAKNYLSELGHISNKIKIPLVLGIWGPKGMGKTFQTELAMKQLGVQAVVMSAGELEHEWAGTPARLIRERYRKAADMSKVRGVMTCLMINDIDAGLAHFENTQVTVNNQMVIGTLMNICDDPKRVSIGQDWIEQDVIRRTPIVVTGNDFSKMFAPLIRDGRMEKFYWEPERIELEGIVWQMYKEDGVSMSDVSKLLERFKRQPLDFFGALRASTYDDQIRDWIKLEITGENSISDTPALKKLGRRLVDKVDLPKFEPVSLTLDMLIEQGERLEHEQTLVMTHNLAREYMKFGQATGGLIGLQG</sequence>
<evidence type="ECO:0000256" key="2">
    <source>
        <dbReference type="ARBA" id="ARBA00022741"/>
    </source>
</evidence>